<sequence length="317" mass="33720">MTTSLTERYIGATVASLPPTAQEDVRAELEGSIADAVDARLDQGEDPGDAERAVLTELGDPAALAAGYADRPLHLLGPRYYLAWKQLLKILLMIVPACAVVGVALAQVIAGASVGAVIGQAVGVGVTATMHLFFWVTLVFVLLERTGADTGPGWTVDQLREPTSTGTGRADLIASLILAAAGAGALLWDHFLGFFRVDGVSLPILHPGLWPWAMAGLLALIALEAVLAVMLFANGRWSVRLAVLNTVLAVLAMTLVLTLLGNGLLLNPDFLQTVFIDNGVEPDSMRVLGILTWFMLVGIPVWDILDGWLKTRRDALR</sequence>
<proteinExistence type="predicted"/>
<dbReference type="EMBL" id="JBHSLN010000086">
    <property type="protein sequence ID" value="MFC5299076.1"/>
    <property type="molecule type" value="Genomic_DNA"/>
</dbReference>
<dbReference type="Proteomes" id="UP001595937">
    <property type="component" value="Unassembled WGS sequence"/>
</dbReference>
<keyword evidence="1" id="KW-0812">Transmembrane</keyword>
<dbReference type="Pfam" id="PF22564">
    <property type="entry name" value="HAAS"/>
    <property type="match status" value="1"/>
</dbReference>
<feature type="transmembrane region" description="Helical" evidence="1">
    <location>
        <begin position="243"/>
        <end position="265"/>
    </location>
</feature>
<evidence type="ECO:0000313" key="3">
    <source>
        <dbReference type="Proteomes" id="UP001595937"/>
    </source>
</evidence>
<keyword evidence="3" id="KW-1185">Reference proteome</keyword>
<name>A0ABW0FKB8_9MICO</name>
<dbReference type="InterPro" id="IPR047928">
    <property type="entry name" value="Perm_prefix_1"/>
</dbReference>
<dbReference type="RefSeq" id="WP_343924685.1">
    <property type="nucleotide sequence ID" value="NZ_BAAAIR010000042.1"/>
</dbReference>
<organism evidence="2 3">
    <name type="scientific">Brachybacterium tyrofermentans</name>
    <dbReference type="NCBI Taxonomy" id="47848"/>
    <lineage>
        <taxon>Bacteria</taxon>
        <taxon>Bacillati</taxon>
        <taxon>Actinomycetota</taxon>
        <taxon>Actinomycetes</taxon>
        <taxon>Micrococcales</taxon>
        <taxon>Dermabacteraceae</taxon>
        <taxon>Brachybacterium</taxon>
    </lineage>
</organism>
<evidence type="ECO:0000313" key="2">
    <source>
        <dbReference type="EMBL" id="MFC5299076.1"/>
    </source>
</evidence>
<dbReference type="NCBIfam" id="NF038403">
    <property type="entry name" value="perm_prefix_1"/>
    <property type="match status" value="1"/>
</dbReference>
<evidence type="ECO:0000256" key="1">
    <source>
        <dbReference type="SAM" id="Phobius"/>
    </source>
</evidence>
<feature type="transmembrane region" description="Helical" evidence="1">
    <location>
        <begin position="116"/>
        <end position="143"/>
    </location>
</feature>
<protein>
    <submittedName>
        <fullName evidence="2">Permease prefix domain 1-containing protein</fullName>
    </submittedName>
</protein>
<gene>
    <name evidence="2" type="ORF">ACFPK8_16300</name>
</gene>
<keyword evidence="1" id="KW-0472">Membrane</keyword>
<feature type="transmembrane region" description="Helical" evidence="1">
    <location>
        <begin position="87"/>
        <end position="110"/>
    </location>
</feature>
<comment type="caution">
    <text evidence="2">The sequence shown here is derived from an EMBL/GenBank/DDBJ whole genome shotgun (WGS) entry which is preliminary data.</text>
</comment>
<feature type="transmembrane region" description="Helical" evidence="1">
    <location>
        <begin position="285"/>
        <end position="305"/>
    </location>
</feature>
<dbReference type="GeneID" id="303297872"/>
<feature type="transmembrane region" description="Helical" evidence="1">
    <location>
        <begin position="208"/>
        <end position="231"/>
    </location>
</feature>
<reference evidence="3" key="1">
    <citation type="journal article" date="2019" name="Int. J. Syst. Evol. Microbiol.">
        <title>The Global Catalogue of Microorganisms (GCM) 10K type strain sequencing project: providing services to taxonomists for standard genome sequencing and annotation.</title>
        <authorList>
            <consortium name="The Broad Institute Genomics Platform"/>
            <consortium name="The Broad Institute Genome Sequencing Center for Infectious Disease"/>
            <person name="Wu L."/>
            <person name="Ma J."/>
        </authorList>
    </citation>
    <scope>NUCLEOTIDE SEQUENCE [LARGE SCALE GENOMIC DNA]</scope>
    <source>
        <strain evidence="3">CGMCC 1.16455</strain>
    </source>
</reference>
<keyword evidence="1" id="KW-1133">Transmembrane helix</keyword>
<accession>A0ABW0FKB8</accession>
<feature type="transmembrane region" description="Helical" evidence="1">
    <location>
        <begin position="170"/>
        <end position="188"/>
    </location>
</feature>